<evidence type="ECO:0000259" key="1">
    <source>
        <dbReference type="Pfam" id="PF12680"/>
    </source>
</evidence>
<dbReference type="Proteomes" id="UP001209083">
    <property type="component" value="Chromosome"/>
</dbReference>
<feature type="domain" description="SnoaL-like" evidence="1">
    <location>
        <begin position="9"/>
        <end position="106"/>
    </location>
</feature>
<protein>
    <submittedName>
        <fullName evidence="2">Nuclear transport factor 2 family protein</fullName>
    </submittedName>
</protein>
<proteinExistence type="predicted"/>
<dbReference type="Gene3D" id="3.10.450.50">
    <property type="match status" value="1"/>
</dbReference>
<dbReference type="EMBL" id="CP090958">
    <property type="protein sequence ID" value="WGW13595.1"/>
    <property type="molecule type" value="Genomic_DNA"/>
</dbReference>
<sequence length="118" mass="12868">MTASTRGVVEAHIKAFNDHDLNAMMQCFTEDALWITGRDAFSGAREIEELFSNAFSGLTPHLSVNSFISDNETLAAAELTEEIVLDGKTKTFAIAGFYRIENGKLSSAKIYREGSADA</sequence>
<accession>A0ABY8QZI1</accession>
<reference evidence="2 3" key="1">
    <citation type="submission" date="2023-05" db="EMBL/GenBank/DDBJ databases">
        <title>Lithophilousrod everest ZFBP1038 complete genpme.</title>
        <authorList>
            <person name="Tian M."/>
        </authorList>
    </citation>
    <scope>NUCLEOTIDE SEQUENCE [LARGE SCALE GENOMIC DNA]</scope>
    <source>
        <strain evidence="2 3">ZFBP1038</strain>
    </source>
</reference>
<dbReference type="RefSeq" id="WP_349640418.1">
    <property type="nucleotide sequence ID" value="NZ_CP090958.1"/>
</dbReference>
<evidence type="ECO:0000313" key="2">
    <source>
        <dbReference type="EMBL" id="WGW13595.1"/>
    </source>
</evidence>
<organism evidence="2 3">
    <name type="scientific">Saxibacter everestensis</name>
    <dbReference type="NCBI Taxonomy" id="2909229"/>
    <lineage>
        <taxon>Bacteria</taxon>
        <taxon>Bacillati</taxon>
        <taxon>Actinomycetota</taxon>
        <taxon>Actinomycetes</taxon>
        <taxon>Micrococcales</taxon>
        <taxon>Brevibacteriaceae</taxon>
        <taxon>Saxibacter</taxon>
    </lineage>
</organism>
<dbReference type="Pfam" id="PF12680">
    <property type="entry name" value="SnoaL_2"/>
    <property type="match status" value="1"/>
</dbReference>
<dbReference type="InterPro" id="IPR032710">
    <property type="entry name" value="NTF2-like_dom_sf"/>
</dbReference>
<gene>
    <name evidence="2" type="ORF">LWF01_07515</name>
</gene>
<keyword evidence="3" id="KW-1185">Reference proteome</keyword>
<name>A0ABY8QZI1_9MICO</name>
<dbReference type="SUPFAM" id="SSF54427">
    <property type="entry name" value="NTF2-like"/>
    <property type="match status" value="1"/>
</dbReference>
<dbReference type="InterPro" id="IPR037401">
    <property type="entry name" value="SnoaL-like"/>
</dbReference>
<evidence type="ECO:0000313" key="3">
    <source>
        <dbReference type="Proteomes" id="UP001209083"/>
    </source>
</evidence>